<comment type="caution">
    <text evidence="6">The sequence shown here is derived from an EMBL/GenBank/DDBJ whole genome shotgun (WGS) entry which is preliminary data.</text>
</comment>
<comment type="subcellular location">
    <subcellularLocation>
        <location evidence="1">Membrane</location>
        <topology evidence="1">Multi-pass membrane protein</topology>
    </subcellularLocation>
</comment>
<dbReference type="PANTHER" id="PTHR31465:SF13">
    <property type="entry name" value="RTA1 DOMAIN PROTEIN-RELATED"/>
    <property type="match status" value="1"/>
</dbReference>
<keyword evidence="3 5" id="KW-1133">Transmembrane helix</keyword>
<feature type="transmembrane region" description="Helical" evidence="5">
    <location>
        <begin position="12"/>
        <end position="35"/>
    </location>
</feature>
<dbReference type="EMBL" id="MU854447">
    <property type="protein sequence ID" value="KAK4035344.1"/>
    <property type="molecule type" value="Genomic_DNA"/>
</dbReference>
<gene>
    <name evidence="6" type="ORF">C8A01DRAFT_48440</name>
</gene>
<proteinExistence type="predicted"/>
<evidence type="ECO:0000313" key="6">
    <source>
        <dbReference type="EMBL" id="KAK4035344.1"/>
    </source>
</evidence>
<dbReference type="Pfam" id="PF04479">
    <property type="entry name" value="RTA1"/>
    <property type="match status" value="1"/>
</dbReference>
<feature type="transmembrane region" description="Helical" evidence="5">
    <location>
        <begin position="90"/>
        <end position="108"/>
    </location>
</feature>
<feature type="transmembrane region" description="Helical" evidence="5">
    <location>
        <begin position="47"/>
        <end position="70"/>
    </location>
</feature>
<dbReference type="PANTHER" id="PTHR31465">
    <property type="entry name" value="PROTEIN RTA1-RELATED"/>
    <property type="match status" value="1"/>
</dbReference>
<evidence type="ECO:0000313" key="7">
    <source>
        <dbReference type="Proteomes" id="UP001303115"/>
    </source>
</evidence>
<evidence type="ECO:0000256" key="1">
    <source>
        <dbReference type="ARBA" id="ARBA00004141"/>
    </source>
</evidence>
<dbReference type="Proteomes" id="UP001303115">
    <property type="component" value="Unassembled WGS sequence"/>
</dbReference>
<evidence type="ECO:0000256" key="3">
    <source>
        <dbReference type="ARBA" id="ARBA00022989"/>
    </source>
</evidence>
<evidence type="ECO:0000256" key="5">
    <source>
        <dbReference type="SAM" id="Phobius"/>
    </source>
</evidence>
<sequence length="284" mass="32685">MTGLFHLGQCIYYRPWSVTALLPSSCALLAAGFATRSYGTFHYEDPQVYTASILLLYASPPLLQWINYLILNRRFYFVFYFAPMHPARMLVDFATLTAVIELLIIGGWPTLPTGMHPTVLETADLFMLAGIYQSYYRGCRIKSPRVMRSLFVSYARMLFILGRAIYRAVEHFGVPASRTDLDPLSLKPVVRYEWYFYVFDAALVFLAIALWKVGHLSRYLPDDPRMYLAQDGARVLKEPGWNDSQSKTEAIFNPFAMLKGNDGNQKKFWEQNGYNMGTVRMVRR</sequence>
<dbReference type="AlphaFoldDB" id="A0AAN6PC42"/>
<keyword evidence="7" id="KW-1185">Reference proteome</keyword>
<reference evidence="7" key="1">
    <citation type="journal article" date="2023" name="Mol. Phylogenet. Evol.">
        <title>Genome-scale phylogeny and comparative genomics of the fungal order Sordariales.</title>
        <authorList>
            <person name="Hensen N."/>
            <person name="Bonometti L."/>
            <person name="Westerberg I."/>
            <person name="Brannstrom I.O."/>
            <person name="Guillou S."/>
            <person name="Cros-Aarteil S."/>
            <person name="Calhoun S."/>
            <person name="Haridas S."/>
            <person name="Kuo A."/>
            <person name="Mondo S."/>
            <person name="Pangilinan J."/>
            <person name="Riley R."/>
            <person name="LaButti K."/>
            <person name="Andreopoulos B."/>
            <person name="Lipzen A."/>
            <person name="Chen C."/>
            <person name="Yan M."/>
            <person name="Daum C."/>
            <person name="Ng V."/>
            <person name="Clum A."/>
            <person name="Steindorff A."/>
            <person name="Ohm R.A."/>
            <person name="Martin F."/>
            <person name="Silar P."/>
            <person name="Natvig D.O."/>
            <person name="Lalanne C."/>
            <person name="Gautier V."/>
            <person name="Ament-Velasquez S.L."/>
            <person name="Kruys A."/>
            <person name="Hutchinson M.I."/>
            <person name="Powell A.J."/>
            <person name="Barry K."/>
            <person name="Miller A.N."/>
            <person name="Grigoriev I.V."/>
            <person name="Debuchy R."/>
            <person name="Gladieux P."/>
            <person name="Hiltunen Thoren M."/>
            <person name="Johannesson H."/>
        </authorList>
    </citation>
    <scope>NUCLEOTIDE SEQUENCE [LARGE SCALE GENOMIC DNA]</scope>
    <source>
        <strain evidence="7">CBS 284.82</strain>
    </source>
</reference>
<organism evidence="6 7">
    <name type="scientific">Parachaetomium inaequale</name>
    <dbReference type="NCBI Taxonomy" id="2588326"/>
    <lineage>
        <taxon>Eukaryota</taxon>
        <taxon>Fungi</taxon>
        <taxon>Dikarya</taxon>
        <taxon>Ascomycota</taxon>
        <taxon>Pezizomycotina</taxon>
        <taxon>Sordariomycetes</taxon>
        <taxon>Sordariomycetidae</taxon>
        <taxon>Sordariales</taxon>
        <taxon>Chaetomiaceae</taxon>
        <taxon>Parachaetomium</taxon>
    </lineage>
</organism>
<keyword evidence="2 5" id="KW-0812">Transmembrane</keyword>
<name>A0AAN6PC42_9PEZI</name>
<accession>A0AAN6PC42</accession>
<protein>
    <submittedName>
        <fullName evidence="6">Uncharacterized protein</fullName>
    </submittedName>
</protein>
<dbReference type="GO" id="GO:0016020">
    <property type="term" value="C:membrane"/>
    <property type="evidence" value="ECO:0007669"/>
    <property type="project" value="UniProtKB-SubCell"/>
</dbReference>
<feature type="transmembrane region" description="Helical" evidence="5">
    <location>
        <begin position="194"/>
        <end position="211"/>
    </location>
</feature>
<keyword evidence="4 5" id="KW-0472">Membrane</keyword>
<evidence type="ECO:0000256" key="4">
    <source>
        <dbReference type="ARBA" id="ARBA00023136"/>
    </source>
</evidence>
<dbReference type="InterPro" id="IPR007568">
    <property type="entry name" value="RTA1"/>
</dbReference>
<evidence type="ECO:0000256" key="2">
    <source>
        <dbReference type="ARBA" id="ARBA00022692"/>
    </source>
</evidence>